<feature type="compositionally biased region" description="Gly residues" evidence="1">
    <location>
        <begin position="190"/>
        <end position="204"/>
    </location>
</feature>
<dbReference type="Proteomes" id="UP001422759">
    <property type="component" value="Unassembled WGS sequence"/>
</dbReference>
<feature type="compositionally biased region" description="Low complexity" evidence="1">
    <location>
        <begin position="491"/>
        <end position="507"/>
    </location>
</feature>
<protein>
    <recommendedName>
        <fullName evidence="2">Outer membrane channel protein CpnT-like N-terminal domain-containing protein</fullName>
    </recommendedName>
</protein>
<evidence type="ECO:0000259" key="2">
    <source>
        <dbReference type="Pfam" id="PF25547"/>
    </source>
</evidence>
<dbReference type="RefSeq" id="WP_344468736.1">
    <property type="nucleotide sequence ID" value="NZ_BAAANT010000047.1"/>
</dbReference>
<dbReference type="InterPro" id="IPR057746">
    <property type="entry name" value="CpnT-like_N"/>
</dbReference>
<gene>
    <name evidence="3" type="ORF">GCM10009760_55700</name>
</gene>
<name>A0ABN3A8H5_9ACTN</name>
<evidence type="ECO:0000256" key="1">
    <source>
        <dbReference type="SAM" id="MobiDB-lite"/>
    </source>
</evidence>
<feature type="region of interest" description="Disordered" evidence="1">
    <location>
        <begin position="400"/>
        <end position="507"/>
    </location>
</feature>
<organism evidence="3 4">
    <name type="scientific">Kitasatospora kazusensis</name>
    <dbReference type="NCBI Taxonomy" id="407974"/>
    <lineage>
        <taxon>Bacteria</taxon>
        <taxon>Bacillati</taxon>
        <taxon>Actinomycetota</taxon>
        <taxon>Actinomycetes</taxon>
        <taxon>Kitasatosporales</taxon>
        <taxon>Streptomycetaceae</taxon>
        <taxon>Kitasatospora</taxon>
    </lineage>
</organism>
<feature type="compositionally biased region" description="Gly residues" evidence="1">
    <location>
        <begin position="226"/>
        <end position="254"/>
    </location>
</feature>
<dbReference type="EMBL" id="BAAANT010000047">
    <property type="protein sequence ID" value="GAA2155613.1"/>
    <property type="molecule type" value="Genomic_DNA"/>
</dbReference>
<feature type="compositionally biased region" description="Basic and acidic residues" evidence="1">
    <location>
        <begin position="468"/>
        <end position="489"/>
    </location>
</feature>
<feature type="domain" description="Outer membrane channel protein CpnT-like N-terminal" evidence="2">
    <location>
        <begin position="10"/>
        <end position="123"/>
    </location>
</feature>
<feature type="compositionally biased region" description="Low complexity" evidence="1">
    <location>
        <begin position="526"/>
        <end position="535"/>
    </location>
</feature>
<proteinExistence type="predicted"/>
<accession>A0ABN3A8H5</accession>
<feature type="compositionally biased region" description="Low complexity" evidence="1">
    <location>
        <begin position="595"/>
        <end position="604"/>
    </location>
</feature>
<dbReference type="Pfam" id="PF25547">
    <property type="entry name" value="WXG100_2"/>
    <property type="match status" value="1"/>
</dbReference>
<comment type="caution">
    <text evidence="3">The sequence shown here is derived from an EMBL/GenBank/DDBJ whole genome shotgun (WGS) entry which is preliminary data.</text>
</comment>
<evidence type="ECO:0000313" key="4">
    <source>
        <dbReference type="Proteomes" id="UP001422759"/>
    </source>
</evidence>
<reference evidence="3 4" key="1">
    <citation type="journal article" date="2019" name="Int. J. Syst. Evol. Microbiol.">
        <title>The Global Catalogue of Microorganisms (GCM) 10K type strain sequencing project: providing services to taxonomists for standard genome sequencing and annotation.</title>
        <authorList>
            <consortium name="The Broad Institute Genomics Platform"/>
            <consortium name="The Broad Institute Genome Sequencing Center for Infectious Disease"/>
            <person name="Wu L."/>
            <person name="Ma J."/>
        </authorList>
    </citation>
    <scope>NUCLEOTIDE SEQUENCE [LARGE SCALE GENOMIC DNA]</scope>
    <source>
        <strain evidence="3 4">JCM 14560</strain>
    </source>
</reference>
<evidence type="ECO:0000313" key="3">
    <source>
        <dbReference type="EMBL" id="GAA2155613.1"/>
    </source>
</evidence>
<sequence length="636" mass="60912">MIELPSDLADVLKTVQSNPNGTDIAFPTGNEDLLADLAQAWDKWNSVADTHVQGIVANARRAVASMSGPAADTFQQYLDKYAGRPDSHAQTTLQATSAVAQSLRGATQAVTHTKTEMIGELQYAKEYIASHPAGKHDDVAQSEGVKQAAQTYHTYVGQVGTNIDSMLRQSAGHIEAMTGAGKTASLTGTGPSGPGGSGPGGTGPGSTPPGGPGTGLDGLTPPPAPGGAGGGDGGGGAGGDGGGGAGGGAGGHGGHLPKMPAGGAGGHGPALQPFVPKMPTMPSFGGPGSSNGMPVFNPSSIGKPPGLALAGLPGFDPSGGLGGGAGLTPFGGGGAALGLGGGGGAGGGFGGGGGGLGGALGGLGSALGGAGSALGGAAVGAAGVRSAAGSALAGGAVGRAAGGAGAAGSRPGGSMPHLPSGMGGKGGKEGKKASRFARPTRFGLQEGEEEPEALRGDRGVVGQATELQPRDKQWQKMRQRWMDEARTEGHGQAQGAPEEAVAAEAPAASENALLAQLAGAILGPDAAAAATADGSSGEEGGAEKAAESSGTSTDQAAGGGGENDAYLDRARSVASRRGRPDSEPAEAPCTERAESAPAMPAAAPASPPRLLEEGGYQVPSPFMRAALAKLAAAPAA</sequence>
<feature type="region of interest" description="Disordered" evidence="1">
    <location>
        <begin position="526"/>
        <end position="616"/>
    </location>
</feature>
<feature type="region of interest" description="Disordered" evidence="1">
    <location>
        <begin position="181"/>
        <end position="299"/>
    </location>
</feature>
<keyword evidence="4" id="KW-1185">Reference proteome</keyword>